<dbReference type="InterPro" id="IPR003959">
    <property type="entry name" value="ATPase_AAA_core"/>
</dbReference>
<dbReference type="GO" id="GO:0005524">
    <property type="term" value="F:ATP binding"/>
    <property type="evidence" value="ECO:0007669"/>
    <property type="project" value="UniProtKB-KW"/>
</dbReference>
<keyword evidence="3" id="KW-0472">Membrane</keyword>
<keyword evidence="5" id="KW-0496">Mitochondrion</keyword>
<evidence type="ECO:0000259" key="7">
    <source>
        <dbReference type="SMART" id="SM00382"/>
    </source>
</evidence>
<dbReference type="Pfam" id="PF24933">
    <property type="entry name" value="DUF7751"/>
    <property type="match status" value="1"/>
</dbReference>
<dbReference type="Proteomes" id="UP000734854">
    <property type="component" value="Unassembled WGS sequence"/>
</dbReference>
<gene>
    <name evidence="8" type="ORF">ZIOFF_005331</name>
</gene>
<evidence type="ECO:0000313" key="9">
    <source>
        <dbReference type="Proteomes" id="UP000734854"/>
    </source>
</evidence>
<dbReference type="Gene3D" id="1.10.8.60">
    <property type="match status" value="1"/>
</dbReference>
<evidence type="ECO:0000256" key="6">
    <source>
        <dbReference type="SAM" id="MobiDB-lite"/>
    </source>
</evidence>
<dbReference type="PANTHER" id="PTHR45644">
    <property type="entry name" value="AAA ATPASE, PUTATIVE (AFU_ORTHOLOGUE AFUA_2G12920)-RELATED-RELATED"/>
    <property type="match status" value="1"/>
</dbReference>
<dbReference type="InterPro" id="IPR041569">
    <property type="entry name" value="AAA_lid_3"/>
</dbReference>
<dbReference type="GO" id="GO:0016887">
    <property type="term" value="F:ATP hydrolysis activity"/>
    <property type="evidence" value="ECO:0007669"/>
    <property type="project" value="InterPro"/>
</dbReference>
<protein>
    <recommendedName>
        <fullName evidence="7">AAA+ ATPase domain-containing protein</fullName>
    </recommendedName>
</protein>
<dbReference type="InterPro" id="IPR056653">
    <property type="entry name" value="DUF7751"/>
</dbReference>
<comment type="subcellular location">
    <subcellularLocation>
        <location evidence="1">Mitochondrion outer membrane</location>
        <topology evidence="1">Single-pass membrane protein</topology>
    </subcellularLocation>
</comment>
<evidence type="ECO:0000256" key="4">
    <source>
        <dbReference type="ARBA" id="ARBA00022840"/>
    </source>
</evidence>
<sequence>MATIARRHWRSVERQRRLNEGATMKTWESATITTTDDRGDWRSSALGDWRRERGDDIDGARVEIRTYTRKRTGSGNKRRREDDTGWRQSTSHRRWSMVMKRRRESGAEEKDWGSVLDGAKGVKIVDFHDRDHLLMVAAGSFAEKAMVELKKQYATFDAKVLRKIPREALPYVSSAAGFQFQWSSPAHPDADSPSKCTNLNLRFRCRKTKVHVGGMYVAWQLSATFCNGDVLSRPCLDVGTPILVSTGDGGRKANSSVAVAQSGCVLTAGHSSSDTRFFCFYLERKQFDCRYLLWRPGRSGRIERNNPDVPQGFRGGRMEQKHIVISALSVGLGIGVGLGLTSGQTVSRWAATQGSSSSGLSVENVEQELKRLIVDGKDSNATFNQFPYYLRARATEPLGMSDIVFCSNNPLCGNASDVYIAVWYAKKSELTRVRLTSAAYFHLKQADFSKHTRNLSPASRSILLSGPAESYHQMLAKALAHCFDSKLLLLDVIEFTHRIQSKYGCATKPPKLQRSISETTLERMSNLLGSLPIISHKEELKGTMRRQSSGVELNSSGSACPTNMPKFRRNASVSTEMNCLGSHGSLALPATLKQTTSWPFDEKLLVQSLYKVLVFYVVSAYCTGFFTRVLHSLSKSSPIILYIRDVDKLLFTSKRMYSLFENFLKRISGTVLILGSRKTDDGSDNSVVDEEVTLLFPYTIEIKQPEDETHLVSWKSQLEEDMKMIKFQDNRNHIIEVLAANDIDCDDLGSICHADTMVLGKYVEEIVMSAVSYHLMNTKDPEYRSGKLVISSMSLSHALSIFQETKLDNQEKLKLEGNANSMKESAKGNPTTVRVFEAKTEPSPPESKTESEKSPVVKKDEVVSSLPPKAPEVAPDNEFEKRIRPEVIPANEIGVTFDDIGALDDTKNSLQELVMLPLRRPDLFKGGLLKPCRGILLFGPPGTGKTMLAKAIANEAGASFINVSMSTITSKWFGEDEKNVRALFTLAAKVSPTIIFVDEVDSMLGQRNRAGEHEAMRKIKNEFMTHWDGLMTKTGERILVLAATNRPFDLDEAIIRRFERRIMVGLPSLENRELILRKLLSKEKTSKDLDYKELATITEGYSGSDLKTLCTTSAYRPVRELIQAERLKELEKKQKGIDNQEEACKENKDETLILRPLNMKDMRQAKDQALFTCSKFLFLLNDIVGNGLCRNKVPLTMVVVEVAASFAPEGSIMSELKQWNELYGDGGAMKTRKRNSGLDLQMTGFTPRTVTCNDDCLRQSFQETRRHRKQISKTSVLNDHFGNGYTLPWRMGFEILESGKRMTGISTGTGPDSSSGTMSSMGVVLGALISSQGRDLDIGSSDVQVSNPWALGSIGGHLVEMSPAWLYRVKRLTCPSLGFTISGKTHYAQSDIRSDRPGQWAGLSEKCRRIAGAERNRAVVGSNCCCSALELPGQPVDLVGLHVRHSVSSLTSLDFVPDIRSARRLVWTSYQLSGQRVDLVRLRASYPLADGSTELLRAGKIPMGVDLPPSSRVAGRLSPIRARLPSPFAKVMFKALLSSSSKITDAEVKAKGAGELESHGFLLVGPSKEHTDEAEVSRVAANDAAANIGELSPERPSMVPIVVQSESATSSERLIQHQRRKRLRSEASVGSRRTLKGGGGG</sequence>
<dbReference type="InterPro" id="IPR003960">
    <property type="entry name" value="ATPase_AAA_CS"/>
</dbReference>
<dbReference type="Gene3D" id="3.40.50.300">
    <property type="entry name" value="P-loop containing nucleotide triphosphate hydrolases"/>
    <property type="match status" value="1"/>
</dbReference>
<dbReference type="PANTHER" id="PTHR45644:SF85">
    <property type="entry name" value="P-LOOP CONTAINING NUCLEOSIDE TRIPHOSPHATE HYDROLASES SUPERFAMILY PROTEIN"/>
    <property type="match status" value="1"/>
</dbReference>
<feature type="region of interest" description="Disordered" evidence="6">
    <location>
        <begin position="1605"/>
        <end position="1641"/>
    </location>
</feature>
<proteinExistence type="predicted"/>
<name>A0A8J5HNA8_ZINOF</name>
<feature type="region of interest" description="Disordered" evidence="6">
    <location>
        <begin position="67"/>
        <end position="102"/>
    </location>
</feature>
<keyword evidence="4" id="KW-0067">ATP-binding</keyword>
<dbReference type="EMBL" id="JACMSC010000002">
    <property type="protein sequence ID" value="KAG6531517.1"/>
    <property type="molecule type" value="Genomic_DNA"/>
</dbReference>
<dbReference type="Pfam" id="PF00004">
    <property type="entry name" value="AAA"/>
    <property type="match status" value="1"/>
</dbReference>
<keyword evidence="9" id="KW-1185">Reference proteome</keyword>
<feature type="compositionally biased region" description="Basic residues" evidence="6">
    <location>
        <begin position="67"/>
        <end position="78"/>
    </location>
</feature>
<dbReference type="InterPro" id="IPR051701">
    <property type="entry name" value="Mito_OM_Translocase_MSP1"/>
</dbReference>
<evidence type="ECO:0000256" key="2">
    <source>
        <dbReference type="ARBA" id="ARBA00022741"/>
    </source>
</evidence>
<dbReference type="PROSITE" id="PS00674">
    <property type="entry name" value="AAA"/>
    <property type="match status" value="1"/>
</dbReference>
<feature type="compositionally biased region" description="Basic residues" evidence="6">
    <location>
        <begin position="90"/>
        <end position="102"/>
    </location>
</feature>
<organism evidence="8 9">
    <name type="scientific">Zingiber officinale</name>
    <name type="common">Ginger</name>
    <name type="synonym">Amomum zingiber</name>
    <dbReference type="NCBI Taxonomy" id="94328"/>
    <lineage>
        <taxon>Eukaryota</taxon>
        <taxon>Viridiplantae</taxon>
        <taxon>Streptophyta</taxon>
        <taxon>Embryophyta</taxon>
        <taxon>Tracheophyta</taxon>
        <taxon>Spermatophyta</taxon>
        <taxon>Magnoliopsida</taxon>
        <taxon>Liliopsida</taxon>
        <taxon>Zingiberales</taxon>
        <taxon>Zingiberaceae</taxon>
        <taxon>Zingiber</taxon>
    </lineage>
</organism>
<dbReference type="InterPro" id="IPR003593">
    <property type="entry name" value="AAA+_ATPase"/>
</dbReference>
<feature type="compositionally biased region" description="Basic and acidic residues" evidence="6">
    <location>
        <begin position="847"/>
        <end position="862"/>
    </location>
</feature>
<dbReference type="SUPFAM" id="SSF52540">
    <property type="entry name" value="P-loop containing nucleoside triphosphate hydrolases"/>
    <property type="match status" value="1"/>
</dbReference>
<dbReference type="InterPro" id="IPR027417">
    <property type="entry name" value="P-loop_NTPase"/>
</dbReference>
<evidence type="ECO:0000313" key="8">
    <source>
        <dbReference type="EMBL" id="KAG6531517.1"/>
    </source>
</evidence>
<evidence type="ECO:0000256" key="5">
    <source>
        <dbReference type="ARBA" id="ARBA00023128"/>
    </source>
</evidence>
<comment type="caution">
    <text evidence="8">The sequence shown here is derived from an EMBL/GenBank/DDBJ whole genome shotgun (WGS) entry which is preliminary data.</text>
</comment>
<feature type="domain" description="AAA+ ATPase" evidence="7">
    <location>
        <begin position="931"/>
        <end position="1068"/>
    </location>
</feature>
<dbReference type="Pfam" id="PF17862">
    <property type="entry name" value="AAA_lid_3"/>
    <property type="match status" value="1"/>
</dbReference>
<keyword evidence="2" id="KW-0547">Nucleotide-binding</keyword>
<feature type="region of interest" description="Disordered" evidence="6">
    <location>
        <begin position="838"/>
        <end position="874"/>
    </location>
</feature>
<reference evidence="8 9" key="1">
    <citation type="submission" date="2020-08" db="EMBL/GenBank/DDBJ databases">
        <title>Plant Genome Project.</title>
        <authorList>
            <person name="Zhang R.-G."/>
        </authorList>
    </citation>
    <scope>NUCLEOTIDE SEQUENCE [LARGE SCALE GENOMIC DNA]</scope>
    <source>
        <tissue evidence="8">Rhizome</tissue>
    </source>
</reference>
<accession>A0A8J5HNA8</accession>
<dbReference type="GO" id="GO:0005741">
    <property type="term" value="C:mitochondrial outer membrane"/>
    <property type="evidence" value="ECO:0007669"/>
    <property type="project" value="UniProtKB-SubCell"/>
</dbReference>
<dbReference type="FunFam" id="3.40.50.300:FF:000416">
    <property type="entry name" value="p-loop nucleoside triphosphate hydrolase superfamily protein"/>
    <property type="match status" value="1"/>
</dbReference>
<keyword evidence="3" id="KW-1000">Mitochondrion outer membrane</keyword>
<evidence type="ECO:0000256" key="3">
    <source>
        <dbReference type="ARBA" id="ARBA00022787"/>
    </source>
</evidence>
<evidence type="ECO:0000256" key="1">
    <source>
        <dbReference type="ARBA" id="ARBA00004572"/>
    </source>
</evidence>
<dbReference type="SMART" id="SM00382">
    <property type="entry name" value="AAA"/>
    <property type="match status" value="1"/>
</dbReference>